<keyword evidence="13 15" id="KW-0505">Motor protein</keyword>
<dbReference type="GO" id="GO:0008017">
    <property type="term" value="F:microtubule binding"/>
    <property type="evidence" value="ECO:0007669"/>
    <property type="project" value="InterPro"/>
</dbReference>
<evidence type="ECO:0000256" key="16">
    <source>
        <dbReference type="RuleBase" id="RU000394"/>
    </source>
</evidence>
<keyword evidence="5" id="KW-0963">Cytoplasm</keyword>
<dbReference type="PRINTS" id="PR00380">
    <property type="entry name" value="KINESINHEAVY"/>
</dbReference>
<keyword evidence="14" id="KW-0206">Cytoskeleton</keyword>
<feature type="region of interest" description="Disordered" evidence="18">
    <location>
        <begin position="1"/>
        <end position="40"/>
    </location>
</feature>
<dbReference type="PROSITE" id="PS00411">
    <property type="entry name" value="KINESIN_MOTOR_1"/>
    <property type="match status" value="1"/>
</dbReference>
<evidence type="ECO:0000256" key="6">
    <source>
        <dbReference type="ARBA" id="ARBA00022701"/>
    </source>
</evidence>
<dbReference type="GO" id="GO:0005874">
    <property type="term" value="C:microtubule"/>
    <property type="evidence" value="ECO:0007669"/>
    <property type="project" value="UniProtKB-KW"/>
</dbReference>
<feature type="domain" description="Kinesin motor" evidence="19">
    <location>
        <begin position="273"/>
        <end position="619"/>
    </location>
</feature>
<dbReference type="InterPro" id="IPR058801">
    <property type="entry name" value="PDZD8_N"/>
</dbReference>
<dbReference type="InterPro" id="IPR027417">
    <property type="entry name" value="P-loop_NTPase"/>
</dbReference>
<dbReference type="Proteomes" id="UP001292094">
    <property type="component" value="Unassembled WGS sequence"/>
</dbReference>
<dbReference type="PANTHER" id="PTHR47972">
    <property type="entry name" value="KINESIN-LIKE PROTEIN KLP-3"/>
    <property type="match status" value="1"/>
</dbReference>
<evidence type="ECO:0000256" key="14">
    <source>
        <dbReference type="ARBA" id="ARBA00023212"/>
    </source>
</evidence>
<dbReference type="AlphaFoldDB" id="A0AAE1P1S1"/>
<evidence type="ECO:0000256" key="4">
    <source>
        <dbReference type="ARBA" id="ARBA00022448"/>
    </source>
</evidence>
<dbReference type="GO" id="GO:0016020">
    <property type="term" value="C:membrane"/>
    <property type="evidence" value="ECO:0007669"/>
    <property type="project" value="UniProtKB-SubCell"/>
</dbReference>
<keyword evidence="6 16" id="KW-0493">Microtubule</keyword>
<dbReference type="SUPFAM" id="SSF57997">
    <property type="entry name" value="Tropomyosin"/>
    <property type="match status" value="1"/>
</dbReference>
<evidence type="ECO:0000256" key="12">
    <source>
        <dbReference type="ARBA" id="ARBA00023136"/>
    </source>
</evidence>
<keyword evidence="10" id="KW-0445">Lipid transport</keyword>
<keyword evidence="22" id="KW-1185">Reference proteome</keyword>
<evidence type="ECO:0000259" key="19">
    <source>
        <dbReference type="PROSITE" id="PS50067"/>
    </source>
</evidence>
<evidence type="ECO:0000313" key="21">
    <source>
        <dbReference type="EMBL" id="KAK4299671.1"/>
    </source>
</evidence>
<dbReference type="GO" id="GO:0090307">
    <property type="term" value="P:mitotic spindle assembly"/>
    <property type="evidence" value="ECO:0007669"/>
    <property type="project" value="UniProtKB-ARBA"/>
</dbReference>
<dbReference type="PROSITE" id="PS51847">
    <property type="entry name" value="SMP"/>
    <property type="match status" value="1"/>
</dbReference>
<evidence type="ECO:0000313" key="22">
    <source>
        <dbReference type="Proteomes" id="UP001292094"/>
    </source>
</evidence>
<dbReference type="SUPFAM" id="SSF52540">
    <property type="entry name" value="P-loop containing nucleoside triphosphate hydrolases"/>
    <property type="match status" value="1"/>
</dbReference>
<feature type="compositionally biased region" description="Polar residues" evidence="18">
    <location>
        <begin position="792"/>
        <end position="804"/>
    </location>
</feature>
<evidence type="ECO:0000256" key="8">
    <source>
        <dbReference type="ARBA" id="ARBA00022840"/>
    </source>
</evidence>
<feature type="domain" description="SMP-LTD" evidence="20">
    <location>
        <begin position="603"/>
        <end position="788"/>
    </location>
</feature>
<feature type="binding site" evidence="15">
    <location>
        <begin position="372"/>
        <end position="379"/>
    </location>
    <ligand>
        <name>ATP</name>
        <dbReference type="ChEBI" id="CHEBI:30616"/>
    </ligand>
</feature>
<evidence type="ECO:0000256" key="11">
    <source>
        <dbReference type="ARBA" id="ARBA00023121"/>
    </source>
</evidence>
<evidence type="ECO:0000256" key="7">
    <source>
        <dbReference type="ARBA" id="ARBA00022741"/>
    </source>
</evidence>
<proteinExistence type="inferred from homology"/>
<feature type="compositionally biased region" description="Polar residues" evidence="18">
    <location>
        <begin position="1"/>
        <end position="33"/>
    </location>
</feature>
<comment type="caution">
    <text evidence="21">The sequence shown here is derived from an EMBL/GenBank/DDBJ whole genome shotgun (WGS) entry which is preliminary data.</text>
</comment>
<dbReference type="GO" id="GO:0007018">
    <property type="term" value="P:microtubule-based movement"/>
    <property type="evidence" value="ECO:0007669"/>
    <property type="project" value="InterPro"/>
</dbReference>
<keyword evidence="4" id="KW-0813">Transport</keyword>
<evidence type="ECO:0000259" key="20">
    <source>
        <dbReference type="PROSITE" id="PS51847"/>
    </source>
</evidence>
<dbReference type="PROSITE" id="PS50067">
    <property type="entry name" value="KINESIN_MOTOR_2"/>
    <property type="match status" value="1"/>
</dbReference>
<dbReference type="CDD" id="cd01366">
    <property type="entry name" value="KISc_C_terminal"/>
    <property type="match status" value="1"/>
</dbReference>
<dbReference type="CDD" id="cd21674">
    <property type="entry name" value="SMP_PDZD8"/>
    <property type="match status" value="1"/>
</dbReference>
<evidence type="ECO:0000256" key="15">
    <source>
        <dbReference type="PROSITE-ProRule" id="PRU00283"/>
    </source>
</evidence>
<evidence type="ECO:0000256" key="3">
    <source>
        <dbReference type="ARBA" id="ARBA00010899"/>
    </source>
</evidence>
<keyword evidence="12" id="KW-0472">Membrane</keyword>
<evidence type="ECO:0000256" key="1">
    <source>
        <dbReference type="ARBA" id="ARBA00004245"/>
    </source>
</evidence>
<dbReference type="PANTHER" id="PTHR47972:SF45">
    <property type="entry name" value="PROTEIN CLARET SEGREGATIONAL"/>
    <property type="match status" value="1"/>
</dbReference>
<name>A0AAE1P1S1_9EUCA</name>
<dbReference type="GO" id="GO:0008289">
    <property type="term" value="F:lipid binding"/>
    <property type="evidence" value="ECO:0007669"/>
    <property type="project" value="UniProtKB-KW"/>
</dbReference>
<accession>A0AAE1P1S1</accession>
<organism evidence="21 22">
    <name type="scientific">Petrolisthes manimaculis</name>
    <dbReference type="NCBI Taxonomy" id="1843537"/>
    <lineage>
        <taxon>Eukaryota</taxon>
        <taxon>Metazoa</taxon>
        <taxon>Ecdysozoa</taxon>
        <taxon>Arthropoda</taxon>
        <taxon>Crustacea</taxon>
        <taxon>Multicrustacea</taxon>
        <taxon>Malacostraca</taxon>
        <taxon>Eumalacostraca</taxon>
        <taxon>Eucarida</taxon>
        <taxon>Decapoda</taxon>
        <taxon>Pleocyemata</taxon>
        <taxon>Anomura</taxon>
        <taxon>Galatheoidea</taxon>
        <taxon>Porcellanidae</taxon>
        <taxon>Petrolisthes</taxon>
    </lineage>
</organism>
<dbReference type="InterPro" id="IPR031468">
    <property type="entry name" value="SMP_LBD"/>
</dbReference>
<keyword evidence="11" id="KW-0446">Lipid-binding</keyword>
<gene>
    <name evidence="21" type="ORF">Pmani_028065</name>
</gene>
<keyword evidence="7 15" id="KW-0547">Nucleotide-binding</keyword>
<dbReference type="InterPro" id="IPR019821">
    <property type="entry name" value="Kinesin_motor_CS"/>
</dbReference>
<dbReference type="SMART" id="SM00129">
    <property type="entry name" value="KISc"/>
    <property type="match status" value="1"/>
</dbReference>
<evidence type="ECO:0000256" key="17">
    <source>
        <dbReference type="SAM" id="Coils"/>
    </source>
</evidence>
<sequence>MHGKGTLTNTKMRASTNNLTGRPSNIIPTTTASAARGGRRPVNNITNRVVNSQPVTRNNIAASKTTTTSEVDSKRKPKRAPWDMKGRLQDMEMTVNTFKSERDTFEDRLTDYNKRIELLEHEKQNLNQDLEQYQTDYLANRKEADKLSEILRREQTERNTEKQELQRKIDDMEYETSSLTRKMKAREEEIATKEEEMAGLKKTVSNMTSQYAGIEVQFSSTKMLLEERTKEASGLKEEVHQLKTIITTLENKLTDSDSLRRKLHNLVQELKGNIRVFCRVRPLLDEEIKNNGGSDVIHHINFMDDRTLELSKSADPNGSSMSGLKGRGGGTIEFSYDKVFQPNSTQAEVFEEISQLAQSVLDGYNVCVFAYGQTGSGKTFTMEGDHDNEELEGMIPRTVKHIFAAIKQLEDKGWSYKAEASFLEIYNENIRDLLATPKEAKNLSYDMKLVDNKKNDHYVTNLKVVPVTCEAEIQKLLKLAQQQRAVASTNMNERSSRSHSVFQLKLRGENTKTSDACEGTLNLVDLAGSERLKESGSEGARLTETQSINKSLSNLGNVIMALGQKQSHIPYRNSKLTHLLQSSLGGNSKTLMFVNVSPLEMCVNETLNSLRFATKEKRFEARIMRWVNNMLTLEFSELLKHKALSKFIHSMQIRDLNLGINFPVVRAVTAKHVHLNPDTSMLEQVDILVEVEYNGGIQLAVDASSRLSKAAMVKIKVVHLSGNGRLQFSRHPFTHWSFSFYDEPQVEFEVYSSLGLHIPRFNSIIISQLRGMLKRKHTLPYFKLRGPPLVNRTPTLTSQQQQQHTTTTTTEEGEEGGGGGGGGGVGGVGAYSIPPGRLTGSVVKCSRLQVLNLTYLNSTLWPLK</sequence>
<comment type="similarity">
    <text evidence="3">Belongs to the TRAFAC class myosin-kinesin ATPase superfamily. Kinesin family. KIN-14 subfamily.</text>
</comment>
<evidence type="ECO:0000256" key="10">
    <source>
        <dbReference type="ARBA" id="ARBA00023055"/>
    </source>
</evidence>
<protein>
    <recommendedName>
        <fullName evidence="16">Kinesin-like protein</fullName>
    </recommendedName>
</protein>
<dbReference type="FunFam" id="3.40.850.10:FF:000065">
    <property type="entry name" value="Kinesin-like protein"/>
    <property type="match status" value="1"/>
</dbReference>
<feature type="coiled-coil region" evidence="17">
    <location>
        <begin position="102"/>
        <end position="269"/>
    </location>
</feature>
<comment type="subcellular location">
    <subcellularLocation>
        <location evidence="1">Cytoplasm</location>
        <location evidence="1">Cytoskeleton</location>
    </subcellularLocation>
    <subcellularLocation>
        <location evidence="2">Membrane</location>
    </subcellularLocation>
</comment>
<evidence type="ECO:0000256" key="9">
    <source>
        <dbReference type="ARBA" id="ARBA00023054"/>
    </source>
</evidence>
<keyword evidence="8 15" id="KW-0067">ATP-binding</keyword>
<evidence type="ECO:0000256" key="2">
    <source>
        <dbReference type="ARBA" id="ARBA00004370"/>
    </source>
</evidence>
<dbReference type="Gene3D" id="3.40.850.10">
    <property type="entry name" value="Kinesin motor domain"/>
    <property type="match status" value="1"/>
</dbReference>
<evidence type="ECO:0000256" key="18">
    <source>
        <dbReference type="SAM" id="MobiDB-lite"/>
    </source>
</evidence>
<dbReference type="EMBL" id="JAWZYT010003190">
    <property type="protein sequence ID" value="KAK4299671.1"/>
    <property type="molecule type" value="Genomic_DNA"/>
</dbReference>
<dbReference type="InterPro" id="IPR036961">
    <property type="entry name" value="Kinesin_motor_dom_sf"/>
</dbReference>
<dbReference type="GO" id="GO:0003777">
    <property type="term" value="F:microtubule motor activity"/>
    <property type="evidence" value="ECO:0007669"/>
    <property type="project" value="InterPro"/>
</dbReference>
<feature type="region of interest" description="Disordered" evidence="18">
    <location>
        <begin position="791"/>
        <end position="828"/>
    </location>
</feature>
<evidence type="ECO:0000256" key="5">
    <source>
        <dbReference type="ARBA" id="ARBA00022490"/>
    </source>
</evidence>
<dbReference type="InterPro" id="IPR001752">
    <property type="entry name" value="Kinesin_motor_dom"/>
</dbReference>
<dbReference type="GO" id="GO:0006869">
    <property type="term" value="P:lipid transport"/>
    <property type="evidence" value="ECO:0007669"/>
    <property type="project" value="UniProtKB-KW"/>
</dbReference>
<reference evidence="21" key="1">
    <citation type="submission" date="2023-11" db="EMBL/GenBank/DDBJ databases">
        <title>Genome assemblies of two species of porcelain crab, Petrolisthes cinctipes and Petrolisthes manimaculis (Anomura: Porcellanidae).</title>
        <authorList>
            <person name="Angst P."/>
        </authorList>
    </citation>
    <scope>NUCLEOTIDE SEQUENCE</scope>
    <source>
        <strain evidence="21">PB745_02</strain>
        <tissue evidence="21">Gill</tissue>
    </source>
</reference>
<keyword evidence="9 17" id="KW-0175">Coiled coil</keyword>
<evidence type="ECO:0000256" key="13">
    <source>
        <dbReference type="ARBA" id="ARBA00023175"/>
    </source>
</evidence>
<dbReference type="InterPro" id="IPR027640">
    <property type="entry name" value="Kinesin-like_fam"/>
</dbReference>
<dbReference type="GO" id="GO:0005524">
    <property type="term" value="F:ATP binding"/>
    <property type="evidence" value="ECO:0007669"/>
    <property type="project" value="UniProtKB-UniRule"/>
</dbReference>
<feature type="compositionally biased region" description="Gly residues" evidence="18">
    <location>
        <begin position="816"/>
        <end position="828"/>
    </location>
</feature>
<dbReference type="Pfam" id="PF00225">
    <property type="entry name" value="Kinesin"/>
    <property type="match status" value="1"/>
</dbReference>